<evidence type="ECO:0000256" key="3">
    <source>
        <dbReference type="ARBA" id="ARBA00023163"/>
    </source>
</evidence>
<dbReference type="PANTHER" id="PTHR30055">
    <property type="entry name" value="HTH-TYPE TRANSCRIPTIONAL REGULATOR RUTR"/>
    <property type="match status" value="1"/>
</dbReference>
<keyword evidence="1" id="KW-0805">Transcription regulation</keyword>
<accession>A0ABX6YKH6</accession>
<dbReference type="SUPFAM" id="SSF48498">
    <property type="entry name" value="Tetracyclin repressor-like, C-terminal domain"/>
    <property type="match status" value="1"/>
</dbReference>
<dbReference type="EMBL" id="CP061169">
    <property type="protein sequence ID" value="QPZ38850.1"/>
    <property type="molecule type" value="Genomic_DNA"/>
</dbReference>
<dbReference type="Proteomes" id="UP000662814">
    <property type="component" value="Chromosome"/>
</dbReference>
<dbReference type="InterPro" id="IPR050109">
    <property type="entry name" value="HTH-type_TetR-like_transc_reg"/>
</dbReference>
<evidence type="ECO:0000256" key="2">
    <source>
        <dbReference type="ARBA" id="ARBA00023125"/>
    </source>
</evidence>
<gene>
    <name evidence="6" type="ORF">HCR76_01720</name>
</gene>
<dbReference type="Gene3D" id="1.10.10.60">
    <property type="entry name" value="Homeodomain-like"/>
    <property type="match status" value="1"/>
</dbReference>
<dbReference type="PANTHER" id="PTHR30055:SF148">
    <property type="entry name" value="TETR-FAMILY TRANSCRIPTIONAL REGULATOR"/>
    <property type="match status" value="1"/>
</dbReference>
<evidence type="ECO:0000256" key="4">
    <source>
        <dbReference type="PROSITE-ProRule" id="PRU00335"/>
    </source>
</evidence>
<evidence type="ECO:0000259" key="5">
    <source>
        <dbReference type="PROSITE" id="PS50977"/>
    </source>
</evidence>
<dbReference type="InterPro" id="IPR011075">
    <property type="entry name" value="TetR_C"/>
</dbReference>
<sequence length="209" mass="23212">MRALTMKLLRRRDKQVDAAKTRRRGAELEDAILAAAWDQLLAEGYARFTVDTVAARARTSKPVLYRRWSSREELLRATVRQRGASVVPKTPNTGNVRDDLIQSLRNASGPENSVAAMLTALASSHFEDVGLTPAELRADMLGSRDTSVTTILARAVERGEVDADKLTPRIVDLPFTLFRHEYVMTFAPPTAAAIVEFVDDIVLPLIRRV</sequence>
<dbReference type="RefSeq" id="WP_198248115.1">
    <property type="nucleotide sequence ID" value="NZ_CP061169.1"/>
</dbReference>
<protein>
    <submittedName>
        <fullName evidence="6">TetR/AcrR family transcriptional regulator</fullName>
    </submittedName>
</protein>
<keyword evidence="3" id="KW-0804">Transcription</keyword>
<dbReference type="InterPro" id="IPR036271">
    <property type="entry name" value="Tet_transcr_reg_TetR-rel_C_sf"/>
</dbReference>
<feature type="DNA-binding region" description="H-T-H motif" evidence="4">
    <location>
        <begin position="49"/>
        <end position="68"/>
    </location>
</feature>
<keyword evidence="2 4" id="KW-0238">DNA-binding</keyword>
<reference evidence="6 7" key="1">
    <citation type="submission" date="2020-12" db="EMBL/GenBank/DDBJ databases">
        <title>Microbacterium sp. HY060.</title>
        <authorList>
            <person name="Zhou J."/>
        </authorList>
    </citation>
    <scope>NUCLEOTIDE SEQUENCE [LARGE SCALE GENOMIC DNA]</scope>
    <source>
        <strain evidence="6 7">HY60</strain>
    </source>
</reference>
<evidence type="ECO:0000313" key="6">
    <source>
        <dbReference type="EMBL" id="QPZ38850.1"/>
    </source>
</evidence>
<organism evidence="6 7">
    <name type="scientific">Paramicrobacterium chengjingii</name>
    <dbReference type="NCBI Taxonomy" id="2769067"/>
    <lineage>
        <taxon>Bacteria</taxon>
        <taxon>Bacillati</taxon>
        <taxon>Actinomycetota</taxon>
        <taxon>Actinomycetes</taxon>
        <taxon>Micrococcales</taxon>
        <taxon>Microbacteriaceae</taxon>
        <taxon>Paramicrobacterium</taxon>
    </lineage>
</organism>
<proteinExistence type="predicted"/>
<evidence type="ECO:0000256" key="1">
    <source>
        <dbReference type="ARBA" id="ARBA00023015"/>
    </source>
</evidence>
<dbReference type="InterPro" id="IPR001647">
    <property type="entry name" value="HTH_TetR"/>
</dbReference>
<dbReference type="InterPro" id="IPR009057">
    <property type="entry name" value="Homeodomain-like_sf"/>
</dbReference>
<dbReference type="Gene3D" id="1.10.357.10">
    <property type="entry name" value="Tetracycline Repressor, domain 2"/>
    <property type="match status" value="1"/>
</dbReference>
<dbReference type="SUPFAM" id="SSF46689">
    <property type="entry name" value="Homeodomain-like"/>
    <property type="match status" value="1"/>
</dbReference>
<keyword evidence="7" id="KW-1185">Reference proteome</keyword>
<dbReference type="Pfam" id="PF00440">
    <property type="entry name" value="TetR_N"/>
    <property type="match status" value="1"/>
</dbReference>
<dbReference type="Pfam" id="PF16859">
    <property type="entry name" value="TetR_C_11"/>
    <property type="match status" value="1"/>
</dbReference>
<evidence type="ECO:0000313" key="7">
    <source>
        <dbReference type="Proteomes" id="UP000662814"/>
    </source>
</evidence>
<name>A0ABX6YKH6_9MICO</name>
<feature type="domain" description="HTH tetR-type" evidence="5">
    <location>
        <begin position="26"/>
        <end position="86"/>
    </location>
</feature>
<dbReference type="PROSITE" id="PS50977">
    <property type="entry name" value="HTH_TETR_2"/>
    <property type="match status" value="1"/>
</dbReference>